<keyword evidence="3" id="KW-0175">Coiled coil</keyword>
<dbReference type="InterPro" id="IPR016187">
    <property type="entry name" value="CTDL_fold"/>
</dbReference>
<keyword evidence="2" id="KW-1015">Disulfide bond</keyword>
<evidence type="ECO:0000313" key="7">
    <source>
        <dbReference type="Proteomes" id="UP001314229"/>
    </source>
</evidence>
<dbReference type="GO" id="GO:0030246">
    <property type="term" value="F:carbohydrate binding"/>
    <property type="evidence" value="ECO:0007669"/>
    <property type="project" value="UniProtKB-KW"/>
</dbReference>
<keyword evidence="7" id="KW-1185">Reference proteome</keyword>
<feature type="coiled-coil region" evidence="3">
    <location>
        <begin position="62"/>
        <end position="152"/>
    </location>
</feature>
<keyword evidence="4" id="KW-0812">Transmembrane</keyword>
<dbReference type="Gene3D" id="3.10.100.10">
    <property type="entry name" value="Mannose-Binding Protein A, subunit A"/>
    <property type="match status" value="1"/>
</dbReference>
<dbReference type="InterPro" id="IPR001304">
    <property type="entry name" value="C-type_lectin-like"/>
</dbReference>
<evidence type="ECO:0000256" key="2">
    <source>
        <dbReference type="ARBA" id="ARBA00023157"/>
    </source>
</evidence>
<evidence type="ECO:0000259" key="5">
    <source>
        <dbReference type="PROSITE" id="PS50041"/>
    </source>
</evidence>
<keyword evidence="1" id="KW-0430">Lectin</keyword>
<dbReference type="Pfam" id="PF00059">
    <property type="entry name" value="Lectin_C"/>
    <property type="match status" value="1"/>
</dbReference>
<dbReference type="Proteomes" id="UP001314229">
    <property type="component" value="Unassembled WGS sequence"/>
</dbReference>
<protein>
    <submittedName>
        <fullName evidence="6">CD209 antigen-like protein E</fullName>
    </submittedName>
</protein>
<dbReference type="InterPro" id="IPR050111">
    <property type="entry name" value="C-type_lectin/snaclec_domain"/>
</dbReference>
<dbReference type="InterPro" id="IPR018378">
    <property type="entry name" value="C-type_lectin_CS"/>
</dbReference>
<evidence type="ECO:0000256" key="4">
    <source>
        <dbReference type="SAM" id="Phobius"/>
    </source>
</evidence>
<organism evidence="6 7">
    <name type="scientific">Scomber scombrus</name>
    <name type="common">Atlantic mackerel</name>
    <name type="synonym">Scomber vernalis</name>
    <dbReference type="NCBI Taxonomy" id="13677"/>
    <lineage>
        <taxon>Eukaryota</taxon>
        <taxon>Metazoa</taxon>
        <taxon>Chordata</taxon>
        <taxon>Craniata</taxon>
        <taxon>Vertebrata</taxon>
        <taxon>Euteleostomi</taxon>
        <taxon>Actinopterygii</taxon>
        <taxon>Neopterygii</taxon>
        <taxon>Teleostei</taxon>
        <taxon>Neoteleostei</taxon>
        <taxon>Acanthomorphata</taxon>
        <taxon>Pelagiaria</taxon>
        <taxon>Scombriformes</taxon>
        <taxon>Scombridae</taxon>
        <taxon>Scomber</taxon>
    </lineage>
</organism>
<dbReference type="CDD" id="cd03590">
    <property type="entry name" value="CLECT_DC-SIGN_like"/>
    <property type="match status" value="1"/>
</dbReference>
<keyword evidence="4" id="KW-0472">Membrane</keyword>
<dbReference type="PROSITE" id="PS00615">
    <property type="entry name" value="C_TYPE_LECTIN_1"/>
    <property type="match status" value="1"/>
</dbReference>
<proteinExistence type="predicted"/>
<evidence type="ECO:0000313" key="6">
    <source>
        <dbReference type="EMBL" id="CAK6973198.1"/>
    </source>
</evidence>
<dbReference type="InterPro" id="IPR033989">
    <property type="entry name" value="CD209-like_CTLD"/>
</dbReference>
<dbReference type="SMART" id="SM00034">
    <property type="entry name" value="CLECT"/>
    <property type="match status" value="1"/>
</dbReference>
<dbReference type="SUPFAM" id="SSF56436">
    <property type="entry name" value="C-type lectin-like"/>
    <property type="match status" value="1"/>
</dbReference>
<reference evidence="6 7" key="1">
    <citation type="submission" date="2024-01" db="EMBL/GenBank/DDBJ databases">
        <authorList>
            <person name="Alioto T."/>
            <person name="Alioto T."/>
            <person name="Gomez Garrido J."/>
        </authorList>
    </citation>
    <scope>NUCLEOTIDE SEQUENCE [LARGE SCALE GENOMIC DNA]</scope>
</reference>
<gene>
    <name evidence="6" type="ORF">FSCOSCO3_A029240</name>
</gene>
<accession>A0AAV1PNV8</accession>
<dbReference type="PROSITE" id="PS50041">
    <property type="entry name" value="C_TYPE_LECTIN_2"/>
    <property type="match status" value="1"/>
</dbReference>
<feature type="transmembrane region" description="Helical" evidence="4">
    <location>
        <begin position="35"/>
        <end position="60"/>
    </location>
</feature>
<dbReference type="InterPro" id="IPR016186">
    <property type="entry name" value="C-type_lectin-like/link_sf"/>
</dbReference>
<evidence type="ECO:0000256" key="3">
    <source>
        <dbReference type="SAM" id="Coils"/>
    </source>
</evidence>
<name>A0AAV1PNV8_SCOSC</name>
<dbReference type="EMBL" id="CAWUFR010000224">
    <property type="protein sequence ID" value="CAK6973198.1"/>
    <property type="molecule type" value="Genomic_DNA"/>
</dbReference>
<evidence type="ECO:0000256" key="1">
    <source>
        <dbReference type="ARBA" id="ARBA00022734"/>
    </source>
</evidence>
<comment type="caution">
    <text evidence="6">The sequence shown here is derived from an EMBL/GenBank/DDBJ whole genome shotgun (WGS) entry which is preliminary data.</text>
</comment>
<sequence length="298" mass="33518">MEDIYTNVEKKKPVDTTLSTNQTGPRSSESRFHGAVVLCLGLLSVFLLAGLIGLGVYYHYVNHGLTEERDLLNANLTETTEELHQLQNSSEQNSDVIRGLTEERDLLNANLTETTEELHQLQNLSKQNRDVIRSLTEERDLLSANLTETTKELHRLQCLSKQNQTCPAGWKLFSCSCYLLSSESGSWSTGRQDCREKGADLGVIDSLEKQEFFSTFNEEATWIGLTDRDTEGTWKWIDGTPLTLSYWGTDQPDNGGGDPQWGEEYCVHIRAGTQTVENWNDLSCGASLQWICEKNADV</sequence>
<dbReference type="AlphaFoldDB" id="A0AAV1PNV8"/>
<dbReference type="PANTHER" id="PTHR22803">
    <property type="entry name" value="MANNOSE, PHOSPHOLIPASE, LECTIN RECEPTOR RELATED"/>
    <property type="match status" value="1"/>
</dbReference>
<keyword evidence="4" id="KW-1133">Transmembrane helix</keyword>
<feature type="domain" description="C-type lectin" evidence="5">
    <location>
        <begin position="173"/>
        <end position="293"/>
    </location>
</feature>